<evidence type="ECO:0000313" key="4">
    <source>
        <dbReference type="Proteomes" id="UP000007800"/>
    </source>
</evidence>
<feature type="non-terminal residue" evidence="3">
    <location>
        <position position="53"/>
    </location>
</feature>
<protein>
    <submittedName>
        <fullName evidence="3">Uncharacterized protein</fullName>
    </submittedName>
</protein>
<evidence type="ECO:0000313" key="2">
    <source>
        <dbReference type="EMBL" id="EER00153.1"/>
    </source>
</evidence>
<dbReference type="EMBL" id="GG685283">
    <property type="protein sequence ID" value="EER00153.1"/>
    <property type="molecule type" value="Genomic_DNA"/>
</dbReference>
<name>C5L8F1_PERM5</name>
<gene>
    <name evidence="3" type="ORF">Pmar_PMAR000219</name>
    <name evidence="2" type="ORF">Pmar_PMAR018651</name>
</gene>
<evidence type="ECO:0000313" key="3">
    <source>
        <dbReference type="EMBL" id="EER06991.1"/>
    </source>
</evidence>
<keyword evidence="4" id="KW-1185">Reference proteome</keyword>
<reference evidence="3 4" key="1">
    <citation type="submission" date="2008-07" db="EMBL/GenBank/DDBJ databases">
        <authorList>
            <person name="El-Sayed N."/>
            <person name="Caler E."/>
            <person name="Inman J."/>
            <person name="Amedeo P."/>
            <person name="Hass B."/>
            <person name="Wortman J."/>
        </authorList>
    </citation>
    <scope>NUCLEOTIDE SEQUENCE [LARGE SCALE GENOMIC DNA]</scope>
    <source>
        <strain evidence="3">ATCC 50983</strain>
        <strain evidence="4">ATCC 50983 / TXsc</strain>
    </source>
</reference>
<dbReference type="GeneID" id="9059281"/>
<sequence>MAAVPELDSPTPSSASSSFGELTPAPPLDEREQTNVAQLLAELTARVGRVEAH</sequence>
<dbReference type="EMBL" id="GG680149">
    <property type="protein sequence ID" value="EER06991.1"/>
    <property type="molecule type" value="Genomic_DNA"/>
</dbReference>
<organism evidence="4">
    <name type="scientific">Perkinsus marinus (strain ATCC 50983 / TXsc)</name>
    <dbReference type="NCBI Taxonomy" id="423536"/>
    <lineage>
        <taxon>Eukaryota</taxon>
        <taxon>Sar</taxon>
        <taxon>Alveolata</taxon>
        <taxon>Perkinsozoa</taxon>
        <taxon>Perkinsea</taxon>
        <taxon>Perkinsida</taxon>
        <taxon>Perkinsidae</taxon>
        <taxon>Perkinsus</taxon>
    </lineage>
</organism>
<dbReference type="RefSeq" id="XP_002775175.1">
    <property type="nucleotide sequence ID" value="XM_002775129.1"/>
</dbReference>
<dbReference type="AlphaFoldDB" id="C5L8F1"/>
<accession>C5L8F1</accession>
<dbReference type="GeneID" id="9049852"/>
<proteinExistence type="predicted"/>
<dbReference type="Proteomes" id="UP000007800">
    <property type="component" value="Unassembled WGS sequence"/>
</dbReference>
<evidence type="ECO:0000256" key="1">
    <source>
        <dbReference type="SAM" id="MobiDB-lite"/>
    </source>
</evidence>
<feature type="compositionally biased region" description="Low complexity" evidence="1">
    <location>
        <begin position="9"/>
        <end position="18"/>
    </location>
</feature>
<dbReference type="OrthoDB" id="444574at2759"/>
<dbReference type="RefSeq" id="XP_002767435.1">
    <property type="nucleotide sequence ID" value="XM_002767389.1"/>
</dbReference>
<feature type="region of interest" description="Disordered" evidence="1">
    <location>
        <begin position="1"/>
        <end position="32"/>
    </location>
</feature>